<reference evidence="2 3" key="1">
    <citation type="submission" date="2017-10" db="EMBL/GenBank/DDBJ databases">
        <title>Genomics of the genus Arcobacter.</title>
        <authorList>
            <person name="Perez-Cataluna A."/>
            <person name="Figueras M.J."/>
        </authorList>
    </citation>
    <scope>NUCLEOTIDE SEQUENCE [LARGE SCALE GENOMIC DNA]</scope>
    <source>
        <strain evidence="2 3">DSM 24636</strain>
    </source>
</reference>
<dbReference type="SUPFAM" id="SSF75169">
    <property type="entry name" value="DsrEFH-like"/>
    <property type="match status" value="1"/>
</dbReference>
<sequence length="141" mass="15108">MKKFLSVAALGAFLFSSSAIAGENKGLNVVLTAKDAQTQMMAMVLSMMTLKQKKAVNMTLCSSAGDLAVKGKESPLLKPKNKSPKMMLQALIKSGAKVEVCPLYLPNANLDKSVLLEGINVAKPQNVAKELLNNEYSTLSY</sequence>
<organism evidence="2 3">
    <name type="scientific">Halarcobacter anaerophilus</name>
    <dbReference type="NCBI Taxonomy" id="877500"/>
    <lineage>
        <taxon>Bacteria</taxon>
        <taxon>Pseudomonadati</taxon>
        <taxon>Campylobacterota</taxon>
        <taxon>Epsilonproteobacteria</taxon>
        <taxon>Campylobacterales</taxon>
        <taxon>Arcobacteraceae</taxon>
        <taxon>Halarcobacter</taxon>
    </lineage>
</organism>
<feature type="signal peptide" evidence="1">
    <location>
        <begin position="1"/>
        <end position="21"/>
    </location>
</feature>
<evidence type="ECO:0000313" key="3">
    <source>
        <dbReference type="Proteomes" id="UP000290191"/>
    </source>
</evidence>
<evidence type="ECO:0000313" key="2">
    <source>
        <dbReference type="EMBL" id="RXJ63050.1"/>
    </source>
</evidence>
<accession>A0A4Q0XZD2</accession>
<name>A0A4Q0XZD2_9BACT</name>
<dbReference type="STRING" id="877500.GCA_000935065_01717"/>
<dbReference type="Proteomes" id="UP000290191">
    <property type="component" value="Unassembled WGS sequence"/>
</dbReference>
<evidence type="ECO:0000256" key="1">
    <source>
        <dbReference type="SAM" id="SignalP"/>
    </source>
</evidence>
<feature type="chain" id="PRO_5020403502" description="DsrE family protein" evidence="1">
    <location>
        <begin position="22"/>
        <end position="141"/>
    </location>
</feature>
<keyword evidence="1" id="KW-0732">Signal</keyword>
<dbReference type="Gene3D" id="3.40.1260.10">
    <property type="entry name" value="DsrEFH-like"/>
    <property type="match status" value="1"/>
</dbReference>
<protein>
    <recommendedName>
        <fullName evidence="4">DsrE family protein</fullName>
    </recommendedName>
</protein>
<dbReference type="InterPro" id="IPR027396">
    <property type="entry name" value="DsrEFH-like"/>
</dbReference>
<keyword evidence="3" id="KW-1185">Reference proteome</keyword>
<proteinExistence type="predicted"/>
<gene>
    <name evidence="2" type="ORF">CRV06_07250</name>
</gene>
<evidence type="ECO:0008006" key="4">
    <source>
        <dbReference type="Google" id="ProtNLM"/>
    </source>
</evidence>
<dbReference type="RefSeq" id="WP_044417278.1">
    <property type="nucleotide sequence ID" value="NZ_CP041070.1"/>
</dbReference>
<comment type="caution">
    <text evidence="2">The sequence shown here is derived from an EMBL/GenBank/DDBJ whole genome shotgun (WGS) entry which is preliminary data.</text>
</comment>
<dbReference type="AlphaFoldDB" id="A0A4Q0XZD2"/>
<dbReference type="OrthoDB" id="7361822at2"/>
<dbReference type="EMBL" id="PDKO01000005">
    <property type="protein sequence ID" value="RXJ63050.1"/>
    <property type="molecule type" value="Genomic_DNA"/>
</dbReference>